<feature type="transmembrane region" description="Helical" evidence="1">
    <location>
        <begin position="7"/>
        <end position="25"/>
    </location>
</feature>
<organism evidence="2 3">
    <name type="scientific">Bacillus cereus</name>
    <dbReference type="NCBI Taxonomy" id="1396"/>
    <lineage>
        <taxon>Bacteria</taxon>
        <taxon>Bacillati</taxon>
        <taxon>Bacillota</taxon>
        <taxon>Bacilli</taxon>
        <taxon>Bacillales</taxon>
        <taxon>Bacillaceae</taxon>
        <taxon>Bacillus</taxon>
        <taxon>Bacillus cereus group</taxon>
    </lineage>
</organism>
<sequence length="66" mass="8045">MEQKYMLNYLLTIVGFIFLLLSNILNLNVFVFSIFIFISITSNFWAFVLWMRMFNEHKQSLQEKEE</sequence>
<keyword evidence="1" id="KW-0472">Membrane</keyword>
<keyword evidence="1" id="KW-0812">Transmembrane</keyword>
<gene>
    <name evidence="2" type="ORF">AT268_33175</name>
</gene>
<comment type="caution">
    <text evidence="2">The sequence shown here is derived from an EMBL/GenBank/DDBJ whole genome shotgun (WGS) entry which is preliminary data.</text>
</comment>
<evidence type="ECO:0000313" key="2">
    <source>
        <dbReference type="EMBL" id="KXY51334.1"/>
    </source>
</evidence>
<dbReference type="EMBL" id="LOMO01000001">
    <property type="protein sequence ID" value="KXY51334.1"/>
    <property type="molecule type" value="Genomic_DNA"/>
</dbReference>
<reference evidence="2 3" key="1">
    <citation type="submission" date="2015-12" db="EMBL/GenBank/DDBJ databases">
        <title>Bacillus cereus Group isolate.</title>
        <authorList>
            <person name="Kovac J."/>
        </authorList>
    </citation>
    <scope>NUCLEOTIDE SEQUENCE [LARGE SCALE GENOMIC DNA]</scope>
    <source>
        <strain evidence="2 3">FSL K6-0073</strain>
    </source>
</reference>
<feature type="transmembrane region" description="Helical" evidence="1">
    <location>
        <begin position="31"/>
        <end position="51"/>
    </location>
</feature>
<dbReference type="AlphaFoldDB" id="A0A9X0SPJ3"/>
<evidence type="ECO:0000313" key="3">
    <source>
        <dbReference type="Proteomes" id="UP000075476"/>
    </source>
</evidence>
<dbReference type="Proteomes" id="UP000075476">
    <property type="component" value="Unassembled WGS sequence"/>
</dbReference>
<keyword evidence="1" id="KW-1133">Transmembrane helix</keyword>
<proteinExistence type="predicted"/>
<dbReference type="RefSeq" id="WP_061662669.1">
    <property type="nucleotide sequence ID" value="NZ_LOMO01000001.1"/>
</dbReference>
<evidence type="ECO:0000256" key="1">
    <source>
        <dbReference type="SAM" id="Phobius"/>
    </source>
</evidence>
<name>A0A9X0SPJ3_BACCE</name>
<accession>A0A9X0SPJ3</accession>
<protein>
    <submittedName>
        <fullName evidence="2">Uncharacterized protein</fullName>
    </submittedName>
</protein>